<organism evidence="2 3">
    <name type="scientific">[Emmonsia] crescens</name>
    <dbReference type="NCBI Taxonomy" id="73230"/>
    <lineage>
        <taxon>Eukaryota</taxon>
        <taxon>Fungi</taxon>
        <taxon>Dikarya</taxon>
        <taxon>Ascomycota</taxon>
        <taxon>Pezizomycotina</taxon>
        <taxon>Eurotiomycetes</taxon>
        <taxon>Eurotiomycetidae</taxon>
        <taxon>Onygenales</taxon>
        <taxon>Ajellomycetaceae</taxon>
        <taxon>Emergomyces</taxon>
    </lineage>
</organism>
<dbReference type="OrthoDB" id="10446940at2759"/>
<proteinExistence type="predicted"/>
<evidence type="ECO:0000313" key="3">
    <source>
        <dbReference type="Proteomes" id="UP000034164"/>
    </source>
</evidence>
<evidence type="ECO:0000313" key="2">
    <source>
        <dbReference type="EMBL" id="KKZ57837.1"/>
    </source>
</evidence>
<feature type="compositionally biased region" description="Polar residues" evidence="1">
    <location>
        <begin position="57"/>
        <end position="68"/>
    </location>
</feature>
<gene>
    <name evidence="2" type="ORF">EMCG_05588</name>
</gene>
<dbReference type="VEuPathDB" id="FungiDB:EMCG_05588"/>
<feature type="region of interest" description="Disordered" evidence="1">
    <location>
        <begin position="1"/>
        <end position="21"/>
    </location>
</feature>
<dbReference type="EMBL" id="LCZI01001733">
    <property type="protein sequence ID" value="KKZ57837.1"/>
    <property type="molecule type" value="Genomic_DNA"/>
</dbReference>
<reference evidence="3" key="1">
    <citation type="journal article" date="2015" name="PLoS Genet.">
        <title>The dynamic genome and transcriptome of the human fungal pathogen Blastomyces and close relative Emmonsia.</title>
        <authorList>
            <person name="Munoz J.F."/>
            <person name="Gauthier G.M."/>
            <person name="Desjardins C.A."/>
            <person name="Gallo J.E."/>
            <person name="Holder J."/>
            <person name="Sullivan T.D."/>
            <person name="Marty A.J."/>
            <person name="Carmen J.C."/>
            <person name="Chen Z."/>
            <person name="Ding L."/>
            <person name="Gujja S."/>
            <person name="Magrini V."/>
            <person name="Misas E."/>
            <person name="Mitreva M."/>
            <person name="Priest M."/>
            <person name="Saif S."/>
            <person name="Whiston E.A."/>
            <person name="Young S."/>
            <person name="Zeng Q."/>
            <person name="Goldman W.E."/>
            <person name="Mardis E.R."/>
            <person name="Taylor J.W."/>
            <person name="McEwen J.G."/>
            <person name="Clay O.K."/>
            <person name="Klein B.S."/>
            <person name="Cuomo C.A."/>
        </authorList>
    </citation>
    <scope>NUCLEOTIDE SEQUENCE [LARGE SCALE GENOMIC DNA]</scope>
    <source>
        <strain evidence="3">UAMH 3008</strain>
    </source>
</reference>
<name>A0A0G2HN99_9EURO</name>
<feature type="region of interest" description="Disordered" evidence="1">
    <location>
        <begin position="34"/>
        <end position="110"/>
    </location>
</feature>
<sequence length="140" mass="15976">MSMVSIPQEIQGNGHKRKRALACESEEPLVRHLKKRQRTNFASAGEDAANGIKECRSTNLPETVQAGNPETLHGPPVSSQQRSPKNKRLHPGPERPFDNLDPPSKRLRTNKDKLIEHWTLNEYKWPQTPLEPDIMEHYLA</sequence>
<accession>A0A0G2HN99</accession>
<evidence type="ECO:0000256" key="1">
    <source>
        <dbReference type="SAM" id="MobiDB-lite"/>
    </source>
</evidence>
<dbReference type="Proteomes" id="UP000034164">
    <property type="component" value="Unassembled WGS sequence"/>
</dbReference>
<protein>
    <submittedName>
        <fullName evidence="2">Uncharacterized protein</fullName>
    </submittedName>
</protein>
<dbReference type="AlphaFoldDB" id="A0A0G2HN99"/>
<comment type="caution">
    <text evidence="2">The sequence shown here is derived from an EMBL/GenBank/DDBJ whole genome shotgun (WGS) entry which is preliminary data.</text>
</comment>